<keyword evidence="3" id="KW-1185">Reference proteome</keyword>
<feature type="transmembrane region" description="Helical" evidence="1">
    <location>
        <begin position="244"/>
        <end position="265"/>
    </location>
</feature>
<evidence type="ECO:0000313" key="2">
    <source>
        <dbReference type="EMBL" id="GAA1796144.1"/>
    </source>
</evidence>
<dbReference type="Proteomes" id="UP001500851">
    <property type="component" value="Unassembled WGS sequence"/>
</dbReference>
<keyword evidence="1" id="KW-1133">Transmembrane helix</keyword>
<comment type="caution">
    <text evidence="2">The sequence shown here is derived from an EMBL/GenBank/DDBJ whole genome shotgun (WGS) entry which is preliminary data.</text>
</comment>
<accession>A0ABP4XVV1</accession>
<feature type="transmembrane region" description="Helical" evidence="1">
    <location>
        <begin position="285"/>
        <end position="305"/>
    </location>
</feature>
<feature type="transmembrane region" description="Helical" evidence="1">
    <location>
        <begin position="26"/>
        <end position="47"/>
    </location>
</feature>
<protein>
    <submittedName>
        <fullName evidence="2">Low temperature requirement protein A</fullName>
    </submittedName>
</protein>
<feature type="transmembrane region" description="Helical" evidence="1">
    <location>
        <begin position="155"/>
        <end position="172"/>
    </location>
</feature>
<dbReference type="InterPro" id="IPR010640">
    <property type="entry name" value="Low_temperature_requirement_A"/>
</dbReference>
<feature type="transmembrane region" description="Helical" evidence="1">
    <location>
        <begin position="317"/>
        <end position="337"/>
    </location>
</feature>
<feature type="transmembrane region" description="Helical" evidence="1">
    <location>
        <begin position="94"/>
        <end position="113"/>
    </location>
</feature>
<dbReference type="Pfam" id="PF06772">
    <property type="entry name" value="LtrA"/>
    <property type="match status" value="1"/>
</dbReference>
<proteinExistence type="predicted"/>
<feature type="transmembrane region" description="Helical" evidence="1">
    <location>
        <begin position="349"/>
        <end position="382"/>
    </location>
</feature>
<feature type="transmembrane region" description="Helical" evidence="1">
    <location>
        <begin position="125"/>
        <end position="143"/>
    </location>
</feature>
<sequence>MSGESPTAERGSFGLTRMRPRDPTQVFRAASPLELFFDLIFVVAVSFSSAQLHELEAEGHLWSGVLAYVLTFFGIWWAWMNFTWFASAFDVDDWFYRILTLTQMAGVLVLATGIKSAMSHGDYRILILGYVIMRLALVTQWLRASRSHPELRRTALRYAVGVVICQILWIGFPWISPSLQIPVFLVLVACELAVPVWAESARKTPWHSAHIADRYGSFTLIVLGESVLASTSAVVSAADNSHHLGQLVITGFAGLVLAAGMWWLYFATEVTERLDEIRTALPFGYGHYAVFAAAGAFSAGITVLLSSQMDTSDLSPVAAAATLTIPVGIFVLGVWFLILRHNLEGVTRIIVPVGAFVIAACAFLPGAIIFAALVMAGLVVLVERHRVSH</sequence>
<evidence type="ECO:0000256" key="1">
    <source>
        <dbReference type="SAM" id="Phobius"/>
    </source>
</evidence>
<dbReference type="PANTHER" id="PTHR36840:SF1">
    <property type="entry name" value="BLL5714 PROTEIN"/>
    <property type="match status" value="1"/>
</dbReference>
<name>A0ABP4XVV1_9MICO</name>
<keyword evidence="1" id="KW-0472">Membrane</keyword>
<dbReference type="PANTHER" id="PTHR36840">
    <property type="entry name" value="BLL5714 PROTEIN"/>
    <property type="match status" value="1"/>
</dbReference>
<feature type="transmembrane region" description="Helical" evidence="1">
    <location>
        <begin position="218"/>
        <end position="237"/>
    </location>
</feature>
<feature type="transmembrane region" description="Helical" evidence="1">
    <location>
        <begin position="59"/>
        <end position="79"/>
    </location>
</feature>
<reference evidence="3" key="1">
    <citation type="journal article" date="2019" name="Int. J. Syst. Evol. Microbiol.">
        <title>The Global Catalogue of Microorganisms (GCM) 10K type strain sequencing project: providing services to taxonomists for standard genome sequencing and annotation.</title>
        <authorList>
            <consortium name="The Broad Institute Genomics Platform"/>
            <consortium name="The Broad Institute Genome Sequencing Center for Infectious Disease"/>
            <person name="Wu L."/>
            <person name="Ma J."/>
        </authorList>
    </citation>
    <scope>NUCLEOTIDE SEQUENCE [LARGE SCALE GENOMIC DNA]</scope>
    <source>
        <strain evidence="3">JCM 14736</strain>
    </source>
</reference>
<gene>
    <name evidence="2" type="ORF">GCM10009768_26470</name>
</gene>
<keyword evidence="1" id="KW-0812">Transmembrane</keyword>
<organism evidence="2 3">
    <name type="scientific">Leucobacter iarius</name>
    <dbReference type="NCBI Taxonomy" id="333963"/>
    <lineage>
        <taxon>Bacteria</taxon>
        <taxon>Bacillati</taxon>
        <taxon>Actinomycetota</taxon>
        <taxon>Actinomycetes</taxon>
        <taxon>Micrococcales</taxon>
        <taxon>Microbacteriaceae</taxon>
        <taxon>Leucobacter</taxon>
    </lineage>
</organism>
<evidence type="ECO:0000313" key="3">
    <source>
        <dbReference type="Proteomes" id="UP001500851"/>
    </source>
</evidence>
<dbReference type="EMBL" id="BAAAOB010000004">
    <property type="protein sequence ID" value="GAA1796144.1"/>
    <property type="molecule type" value="Genomic_DNA"/>
</dbReference>
<dbReference type="RefSeq" id="WP_344032949.1">
    <property type="nucleotide sequence ID" value="NZ_BAAAOB010000004.1"/>
</dbReference>